<reference evidence="1" key="1">
    <citation type="journal article" date="2020" name="Stud. Mycol.">
        <title>101 Dothideomycetes genomes: a test case for predicting lifestyles and emergence of pathogens.</title>
        <authorList>
            <person name="Haridas S."/>
            <person name="Albert R."/>
            <person name="Binder M."/>
            <person name="Bloem J."/>
            <person name="Labutti K."/>
            <person name="Salamov A."/>
            <person name="Andreopoulos B."/>
            <person name="Baker S."/>
            <person name="Barry K."/>
            <person name="Bills G."/>
            <person name="Bluhm B."/>
            <person name="Cannon C."/>
            <person name="Castanera R."/>
            <person name="Culley D."/>
            <person name="Daum C."/>
            <person name="Ezra D."/>
            <person name="Gonzalez J."/>
            <person name="Henrissat B."/>
            <person name="Kuo A."/>
            <person name="Liang C."/>
            <person name="Lipzen A."/>
            <person name="Lutzoni F."/>
            <person name="Magnuson J."/>
            <person name="Mondo S."/>
            <person name="Nolan M."/>
            <person name="Ohm R."/>
            <person name="Pangilinan J."/>
            <person name="Park H.-J."/>
            <person name="Ramirez L."/>
            <person name="Alfaro M."/>
            <person name="Sun H."/>
            <person name="Tritt A."/>
            <person name="Yoshinaga Y."/>
            <person name="Zwiers L.-H."/>
            <person name="Turgeon B."/>
            <person name="Goodwin S."/>
            <person name="Spatafora J."/>
            <person name="Crous P."/>
            <person name="Grigoriev I."/>
        </authorList>
    </citation>
    <scope>NUCLEOTIDE SEQUENCE</scope>
    <source>
        <strain evidence="1">ATCC 200398</strain>
    </source>
</reference>
<organism evidence="1 2">
    <name type="scientific">Lindgomyces ingoldianus</name>
    <dbReference type="NCBI Taxonomy" id="673940"/>
    <lineage>
        <taxon>Eukaryota</taxon>
        <taxon>Fungi</taxon>
        <taxon>Dikarya</taxon>
        <taxon>Ascomycota</taxon>
        <taxon>Pezizomycotina</taxon>
        <taxon>Dothideomycetes</taxon>
        <taxon>Pleosporomycetidae</taxon>
        <taxon>Pleosporales</taxon>
        <taxon>Lindgomycetaceae</taxon>
        <taxon>Lindgomyces</taxon>
    </lineage>
</organism>
<dbReference type="Proteomes" id="UP000799755">
    <property type="component" value="Unassembled WGS sequence"/>
</dbReference>
<dbReference type="EMBL" id="MU003535">
    <property type="protein sequence ID" value="KAF2464604.1"/>
    <property type="molecule type" value="Genomic_DNA"/>
</dbReference>
<proteinExistence type="predicted"/>
<keyword evidence="2" id="KW-1185">Reference proteome</keyword>
<gene>
    <name evidence="1" type="ORF">BDR25DRAFT_319123</name>
</gene>
<name>A0ACB6QCE9_9PLEO</name>
<sequence>MASAAGPQGAKLSDVFIVKGLQSGGDHSGDCTRTYNDPNLGKAIPYLDTLEKWWEDTTKLVMHAYDGLKKACIPCGSSILQSVINWLATFGNLNRVVNNRMPVGFSRRLYCNTDWAAETESVFDVNGVEQEKVVNGQTVKKNVHDPNDFSQDPGLSQKSGSGCKGLTILTLGATYAYWVHDLRRYFFLSASDRPPGPDPRHYCNHGTLAVTDDGSLPGTVTVSFCEISFVGDCHPSQNAQCFHTSDESSGDRRVRDRIIKRQPRSLTMLHEFVHLVQGTSLSPDHVAGIQDCYGVENVLKSIRLKNDNSHLPEAYAYFAYALWLSTARVLIDDNNPNGGYEQLYDWSDGTARKA</sequence>
<accession>A0ACB6QCE9</accession>
<evidence type="ECO:0000313" key="2">
    <source>
        <dbReference type="Proteomes" id="UP000799755"/>
    </source>
</evidence>
<comment type="caution">
    <text evidence="1">The sequence shown here is derived from an EMBL/GenBank/DDBJ whole genome shotgun (WGS) entry which is preliminary data.</text>
</comment>
<evidence type="ECO:0000313" key="1">
    <source>
        <dbReference type="EMBL" id="KAF2464604.1"/>
    </source>
</evidence>
<protein>
    <submittedName>
        <fullName evidence="1">Uncharacterized protein</fullName>
    </submittedName>
</protein>